<reference evidence="8 9" key="1">
    <citation type="submission" date="2016-02" db="EMBL/GenBank/DDBJ databases">
        <title>Comparative genomic and transcriptomic foundation for Pichia pastoris.</title>
        <authorList>
            <person name="Love K.R."/>
            <person name="Shah K.A."/>
            <person name="Whittaker C.A."/>
            <person name="Wu J."/>
            <person name="Bartlett M.C."/>
            <person name="Ma D."/>
            <person name="Leeson R.L."/>
            <person name="Priest M."/>
            <person name="Young S.K."/>
            <person name="Love J.C."/>
        </authorList>
    </citation>
    <scope>NUCLEOTIDE SEQUENCE [LARGE SCALE GENOMIC DNA]</scope>
    <source>
        <strain evidence="8 9">ATCC 28485</strain>
    </source>
</reference>
<proteinExistence type="inferred from homology"/>
<dbReference type="PANTHER" id="PTHR30468">
    <property type="entry name" value="ALPHA-KETOGLUTARATE-DEPENDENT SULFONATE DIOXYGENASE"/>
    <property type="match status" value="1"/>
</dbReference>
<keyword evidence="3" id="KW-0479">Metal-binding</keyword>
<dbReference type="PANTHER" id="PTHR30468:SF1">
    <property type="entry name" value="ALPHA-KETOGLUTARATE-DEPENDENT SULFONATE DIOXYGENASE"/>
    <property type="match status" value="1"/>
</dbReference>
<dbReference type="GO" id="GO:0044273">
    <property type="term" value="P:sulfur compound catabolic process"/>
    <property type="evidence" value="ECO:0007669"/>
    <property type="project" value="TreeGrafter"/>
</dbReference>
<evidence type="ECO:0000256" key="1">
    <source>
        <dbReference type="ARBA" id="ARBA00001954"/>
    </source>
</evidence>
<evidence type="ECO:0000256" key="3">
    <source>
        <dbReference type="ARBA" id="ARBA00022723"/>
    </source>
</evidence>
<evidence type="ECO:0000256" key="2">
    <source>
        <dbReference type="ARBA" id="ARBA00005896"/>
    </source>
</evidence>
<comment type="cofactor">
    <cofactor evidence="1">
        <name>Fe(2+)</name>
        <dbReference type="ChEBI" id="CHEBI:29033"/>
    </cofactor>
</comment>
<organism evidence="8 9">
    <name type="scientific">Komagataella pastoris</name>
    <name type="common">Yeast</name>
    <name type="synonym">Pichia pastoris</name>
    <dbReference type="NCBI Taxonomy" id="4922"/>
    <lineage>
        <taxon>Eukaryota</taxon>
        <taxon>Fungi</taxon>
        <taxon>Dikarya</taxon>
        <taxon>Ascomycota</taxon>
        <taxon>Saccharomycotina</taxon>
        <taxon>Pichiomycetes</taxon>
        <taxon>Pichiales</taxon>
        <taxon>Pichiaceae</taxon>
        <taxon>Komagataella</taxon>
    </lineage>
</organism>
<protein>
    <submittedName>
        <fullName evidence="8">BA75_05064T0</fullName>
    </submittedName>
</protein>
<accession>A0A1B2JIM1</accession>
<dbReference type="SUPFAM" id="SSF51197">
    <property type="entry name" value="Clavaminate synthase-like"/>
    <property type="match status" value="1"/>
</dbReference>
<evidence type="ECO:0000313" key="8">
    <source>
        <dbReference type="EMBL" id="ANZ77876.1"/>
    </source>
</evidence>
<dbReference type="InterPro" id="IPR003819">
    <property type="entry name" value="TauD/TfdA-like"/>
</dbReference>
<dbReference type="GO" id="GO:0000907">
    <property type="term" value="F:sulfonate dioxygenase activity"/>
    <property type="evidence" value="ECO:0007669"/>
    <property type="project" value="TreeGrafter"/>
</dbReference>
<keyword evidence="6" id="KW-0408">Iron</keyword>
<dbReference type="Gene3D" id="3.60.130.10">
    <property type="entry name" value="Clavaminate synthase-like"/>
    <property type="match status" value="1"/>
</dbReference>
<dbReference type="GO" id="GO:0005737">
    <property type="term" value="C:cytoplasm"/>
    <property type="evidence" value="ECO:0007669"/>
    <property type="project" value="TreeGrafter"/>
</dbReference>
<evidence type="ECO:0000256" key="4">
    <source>
        <dbReference type="ARBA" id="ARBA00022964"/>
    </source>
</evidence>
<dbReference type="AlphaFoldDB" id="A0A1B2JIM1"/>
<evidence type="ECO:0000259" key="7">
    <source>
        <dbReference type="Pfam" id="PF02668"/>
    </source>
</evidence>
<name>A0A1B2JIM1_PICPA</name>
<dbReference type="Pfam" id="PF02668">
    <property type="entry name" value="TauD"/>
    <property type="match status" value="1"/>
</dbReference>
<evidence type="ECO:0000256" key="5">
    <source>
        <dbReference type="ARBA" id="ARBA00023002"/>
    </source>
</evidence>
<sequence length="420" mass="47407">MSITAKLSTVKLDTEKEAKQPAPNDAKLRYGGDVVHFSPETDIVREDGVLTVSKQAQADSDYPQWLPTWDPKLRFDDEPRFSHVDRGFFADPQLRRLFPEEGDHKVKNITPKLGSEVEGVQLSQLTPDQKDDLALFVAQRGVVVFRDQDLRDRPLEEVKKFGQYFGPLHIHQTSGAPDGFPEFHIVYKRPGASKALENRISVPAWHSDTTYELQPPGTTFFGVIEGPEAGGDTLFANAIEAYERLSPSFQKFLDGLRLIHSAKAQAQAAISQGSIQRKNFTPETVHPLVRYHPVLGKRSIYANKVFGTRIIGLKQEESDLILNFIQNFIATALDLQVRANYKPGTVVAWDNRTVYHSPVFDFNYDAPVRHCFRITPIAERPIGSKEEYESWSPNGKEPTVEEWEELYADGVPDLKSVLFS</sequence>
<evidence type="ECO:0000256" key="6">
    <source>
        <dbReference type="ARBA" id="ARBA00023004"/>
    </source>
</evidence>
<dbReference type="FunFam" id="3.60.130.10:FF:000003">
    <property type="entry name" value="Alpha-ketoglutarate-dependent taurine dioxygenase"/>
    <property type="match status" value="1"/>
</dbReference>
<dbReference type="InterPro" id="IPR051323">
    <property type="entry name" value="AtsK-like"/>
</dbReference>
<keyword evidence="4" id="KW-0223">Dioxygenase</keyword>
<dbReference type="InterPro" id="IPR042098">
    <property type="entry name" value="TauD-like_sf"/>
</dbReference>
<dbReference type="OrthoDB" id="10257314at2759"/>
<keyword evidence="5" id="KW-0560">Oxidoreductase</keyword>
<comment type="similarity">
    <text evidence="2">Belongs to the TfdA dioxygenase family.</text>
</comment>
<dbReference type="GO" id="GO:0046872">
    <property type="term" value="F:metal ion binding"/>
    <property type="evidence" value="ECO:0007669"/>
    <property type="project" value="UniProtKB-KW"/>
</dbReference>
<dbReference type="Proteomes" id="UP000094565">
    <property type="component" value="Chromosome 4"/>
</dbReference>
<feature type="domain" description="TauD/TfdA-like" evidence="7">
    <location>
        <begin position="106"/>
        <end position="375"/>
    </location>
</feature>
<evidence type="ECO:0000313" key="9">
    <source>
        <dbReference type="Proteomes" id="UP000094565"/>
    </source>
</evidence>
<dbReference type="EMBL" id="CP014587">
    <property type="protein sequence ID" value="ANZ77876.1"/>
    <property type="molecule type" value="Genomic_DNA"/>
</dbReference>
<gene>
    <name evidence="8" type="ORF">ATY40_BA7505064</name>
</gene>
<keyword evidence="9" id="KW-1185">Reference proteome</keyword>